<evidence type="ECO:0000313" key="6">
    <source>
        <dbReference type="Proteomes" id="UP000368418"/>
    </source>
</evidence>
<dbReference type="Proteomes" id="UP000475905">
    <property type="component" value="Unassembled WGS sequence"/>
</dbReference>
<dbReference type="EMBL" id="VVYJ01000011">
    <property type="protein sequence ID" value="KAA5473555.1"/>
    <property type="molecule type" value="Genomic_DNA"/>
</dbReference>
<dbReference type="EMBL" id="VVYP01000001">
    <property type="protein sequence ID" value="KAA5466606.1"/>
    <property type="molecule type" value="Genomic_DNA"/>
</dbReference>
<evidence type="ECO:0000313" key="4">
    <source>
        <dbReference type="EMBL" id="RGR71047.1"/>
    </source>
</evidence>
<dbReference type="EMBL" id="QRUO01000009">
    <property type="protein sequence ID" value="RGR71047.1"/>
    <property type="molecule type" value="Genomic_DNA"/>
</dbReference>
<accession>A0A412FSE1</accession>
<reference evidence="6 7" key="2">
    <citation type="journal article" date="2019" name="Nat. Med.">
        <title>A library of human gut bacterial isolates paired with longitudinal multiomics data enables mechanistic microbiome research.</title>
        <authorList>
            <person name="Poyet M."/>
            <person name="Groussin M."/>
            <person name="Gibbons S.M."/>
            <person name="Avila-Pacheco J."/>
            <person name="Jiang X."/>
            <person name="Kearney S.M."/>
            <person name="Perrotta A.R."/>
            <person name="Berdy B."/>
            <person name="Zhao S."/>
            <person name="Lieberman T.D."/>
            <person name="Swanson P.K."/>
            <person name="Smith M."/>
            <person name="Roesemann S."/>
            <person name="Alexander J.E."/>
            <person name="Rich S.A."/>
            <person name="Livny J."/>
            <person name="Vlamakis H."/>
            <person name="Clish C."/>
            <person name="Bullock K."/>
            <person name="Deik A."/>
            <person name="Scott J."/>
            <person name="Pierce K.A."/>
            <person name="Xavier R.J."/>
            <person name="Alm E.J."/>
        </authorList>
    </citation>
    <scope>NUCLEOTIDE SEQUENCE [LARGE SCALE GENOMIC DNA]</scope>
    <source>
        <strain evidence="3 6">BIOML-A19</strain>
        <strain evidence="2 7">BIOML-A25</strain>
        <strain evidence="1 8">BIOML-A31</strain>
    </source>
</reference>
<protein>
    <submittedName>
        <fullName evidence="4">DUF4221 domain-containing protein</fullName>
    </submittedName>
</protein>
<proteinExistence type="predicted"/>
<evidence type="ECO:0000313" key="8">
    <source>
        <dbReference type="Proteomes" id="UP000475905"/>
    </source>
</evidence>
<evidence type="ECO:0000313" key="3">
    <source>
        <dbReference type="EMBL" id="KAA5498666.1"/>
    </source>
</evidence>
<sequence>MLIIMSYLKIFFLMLCMILVSCTGQKTGKENDNNDKIAIEVGEIKFPPQDVLQLKSYYLSSSVHVDSIDYLIGYNYRLHSLDCMNLKSKSVTQIVLPGDGPDAIVRLSGIYAQSLDSVWISDESERAFLIDSVGTIKRMIDLKKYLEDQEQLLINTNYAMFTSHLFYNASRHSLMFLVKHTPSNTFIVKEVFIDEVGKMATYQLSSSKVVPDMSKGYAYINFPNVNFVGENIVYNYPVESSIYMLDIRTNERKYILADSHYTSNIIEKCTTSGDYATLEKHWLENSHFYDIMYLPKYKIYARLHADKVDFDEKKGMEKLINERDLYLMLFDENMEKIGETKLSNCRYSPFTSWNATYGGIALFVDNVLDEKNNTDDLTIDIISLK</sequence>
<dbReference type="Proteomes" id="UP000368418">
    <property type="component" value="Unassembled WGS sequence"/>
</dbReference>
<dbReference type="EMBL" id="VVYD01000009">
    <property type="protein sequence ID" value="KAA5498666.1"/>
    <property type="molecule type" value="Genomic_DNA"/>
</dbReference>
<name>A0A412FSE1_9BACE</name>
<evidence type="ECO:0000313" key="5">
    <source>
        <dbReference type="Proteomes" id="UP000284205"/>
    </source>
</evidence>
<dbReference type="Proteomes" id="UP000427825">
    <property type="component" value="Unassembled WGS sequence"/>
</dbReference>
<evidence type="ECO:0000313" key="7">
    <source>
        <dbReference type="Proteomes" id="UP000427825"/>
    </source>
</evidence>
<organism evidence="4 5">
    <name type="scientific">Bacteroides caccae</name>
    <dbReference type="NCBI Taxonomy" id="47678"/>
    <lineage>
        <taxon>Bacteria</taxon>
        <taxon>Pseudomonadati</taxon>
        <taxon>Bacteroidota</taxon>
        <taxon>Bacteroidia</taxon>
        <taxon>Bacteroidales</taxon>
        <taxon>Bacteroidaceae</taxon>
        <taxon>Bacteroides</taxon>
    </lineage>
</organism>
<dbReference type="AlphaFoldDB" id="A0A412FSE1"/>
<evidence type="ECO:0000313" key="1">
    <source>
        <dbReference type="EMBL" id="KAA5466606.1"/>
    </source>
</evidence>
<comment type="caution">
    <text evidence="4">The sequence shown here is derived from an EMBL/GenBank/DDBJ whole genome shotgun (WGS) entry which is preliminary data.</text>
</comment>
<dbReference type="Proteomes" id="UP000284205">
    <property type="component" value="Unassembled WGS sequence"/>
</dbReference>
<reference evidence="4 5" key="1">
    <citation type="submission" date="2018-08" db="EMBL/GenBank/DDBJ databases">
        <title>A genome reference for cultivated species of the human gut microbiota.</title>
        <authorList>
            <person name="Zou Y."/>
            <person name="Xue W."/>
            <person name="Luo G."/>
        </authorList>
    </citation>
    <scope>NUCLEOTIDE SEQUENCE [LARGE SCALE GENOMIC DNA]</scope>
    <source>
        <strain evidence="4 5">AF24-29LB</strain>
    </source>
</reference>
<evidence type="ECO:0000313" key="2">
    <source>
        <dbReference type="EMBL" id="KAA5473555.1"/>
    </source>
</evidence>
<gene>
    <name evidence="4" type="ORF">DWY26_11095</name>
    <name evidence="3" type="ORF">F2Y31_11415</name>
    <name evidence="1" type="ORF">F2Y36_00375</name>
    <name evidence="2" type="ORF">F2Y39_17505</name>
</gene>